<feature type="domain" description="ABC transporter" evidence="3">
    <location>
        <begin position="1"/>
        <end position="207"/>
    </location>
</feature>
<dbReference type="InterPro" id="IPR050334">
    <property type="entry name" value="Molybdenum_import_ModC"/>
</dbReference>
<protein>
    <submittedName>
        <fullName evidence="4">Molybdenum ABC transporter ATP-binding protein ModC</fullName>
    </submittedName>
</protein>
<dbReference type="SUPFAM" id="SSF52540">
    <property type="entry name" value="P-loop containing nucleoside triphosphate hydrolases"/>
    <property type="match status" value="1"/>
</dbReference>
<organism evidence="4">
    <name type="scientific">uncultured Sphingomonas sp</name>
    <dbReference type="NCBI Taxonomy" id="158754"/>
    <lineage>
        <taxon>Bacteria</taxon>
        <taxon>Pseudomonadati</taxon>
        <taxon>Pseudomonadota</taxon>
        <taxon>Alphaproteobacteria</taxon>
        <taxon>Sphingomonadales</taxon>
        <taxon>Sphingomonadaceae</taxon>
        <taxon>Sphingomonas</taxon>
        <taxon>environmental samples</taxon>
    </lineage>
</organism>
<dbReference type="GO" id="GO:0005524">
    <property type="term" value="F:ATP binding"/>
    <property type="evidence" value="ECO:0007669"/>
    <property type="project" value="UniProtKB-KW"/>
</dbReference>
<evidence type="ECO:0000256" key="1">
    <source>
        <dbReference type="ARBA" id="ARBA00022741"/>
    </source>
</evidence>
<dbReference type="InterPro" id="IPR027417">
    <property type="entry name" value="P-loop_NTPase"/>
</dbReference>
<dbReference type="InterPro" id="IPR017871">
    <property type="entry name" value="ABC_transporter-like_CS"/>
</dbReference>
<evidence type="ECO:0000259" key="3">
    <source>
        <dbReference type="PROSITE" id="PS50893"/>
    </source>
</evidence>
<dbReference type="Pfam" id="PF00005">
    <property type="entry name" value="ABC_tran"/>
    <property type="match status" value="1"/>
</dbReference>
<dbReference type="PANTHER" id="PTHR43514:SF4">
    <property type="entry name" value="ABC TRANSPORTER I FAMILY MEMBER 10"/>
    <property type="match status" value="1"/>
</dbReference>
<dbReference type="GO" id="GO:0016887">
    <property type="term" value="F:ATP hydrolysis activity"/>
    <property type="evidence" value="ECO:0007669"/>
    <property type="project" value="InterPro"/>
</dbReference>
<dbReference type="PANTHER" id="PTHR43514">
    <property type="entry name" value="ABC TRANSPORTER I FAMILY MEMBER 10"/>
    <property type="match status" value="1"/>
</dbReference>
<accession>A0A6J4TMD5</accession>
<dbReference type="AlphaFoldDB" id="A0A6J4TMD5"/>
<dbReference type="PROSITE" id="PS50893">
    <property type="entry name" value="ABC_TRANSPORTER_2"/>
    <property type="match status" value="1"/>
</dbReference>
<dbReference type="EMBL" id="CADCWA010000157">
    <property type="protein sequence ID" value="CAA9526301.1"/>
    <property type="molecule type" value="Genomic_DNA"/>
</dbReference>
<dbReference type="InterPro" id="IPR003593">
    <property type="entry name" value="AAA+_ATPase"/>
</dbReference>
<dbReference type="InterPro" id="IPR003439">
    <property type="entry name" value="ABC_transporter-like_ATP-bd"/>
</dbReference>
<gene>
    <name evidence="4" type="ORF">AVDCRST_MAG31-1957</name>
</gene>
<keyword evidence="2 4" id="KW-0067">ATP-binding</keyword>
<dbReference type="PROSITE" id="PS00211">
    <property type="entry name" value="ABC_TRANSPORTER_1"/>
    <property type="match status" value="1"/>
</dbReference>
<evidence type="ECO:0000256" key="2">
    <source>
        <dbReference type="ARBA" id="ARBA00022840"/>
    </source>
</evidence>
<keyword evidence="1" id="KW-0547">Nucleotide-binding</keyword>
<reference evidence="4" key="1">
    <citation type="submission" date="2020-02" db="EMBL/GenBank/DDBJ databases">
        <authorList>
            <person name="Meier V. D."/>
        </authorList>
    </citation>
    <scope>NUCLEOTIDE SEQUENCE</scope>
    <source>
        <strain evidence="4">AVDCRST_MAG31</strain>
    </source>
</reference>
<dbReference type="Gene3D" id="3.40.50.300">
    <property type="entry name" value="P-loop containing nucleotide triphosphate hydrolases"/>
    <property type="match status" value="1"/>
</dbReference>
<proteinExistence type="predicted"/>
<dbReference type="SMART" id="SM00382">
    <property type="entry name" value="AAA"/>
    <property type="match status" value="1"/>
</dbReference>
<sequence length="208" mass="22563">MFEVDVAKAVGSSEIALAFASDARVTALTGPSGVGKTTVLNMIAGSIRPGRGRIAVGGRLLFDSARGVDLPPEERRCGYVFQDDRLFPHLPVRRNLLYGHRLAPAEARQTDPGEVIDLLGLQPLLARRPRTLSGGEARRVAIGRALLSGPAFLLLDEPLTSLDPGRREDILSAVERIRDRFALPILYVSHQEAEVERIAGQVVTMPAR</sequence>
<name>A0A6J4TMD5_9SPHN</name>
<evidence type="ECO:0000313" key="4">
    <source>
        <dbReference type="EMBL" id="CAA9526301.1"/>
    </source>
</evidence>